<dbReference type="Proteomes" id="UP000207597">
    <property type="component" value="Segment"/>
</dbReference>
<accession>A0A0U1ZYP1</accession>
<organism evidence="1 2">
    <name type="scientific">Staphylococcus phage Stau2</name>
    <dbReference type="NCBI Taxonomy" id="1200862"/>
    <lineage>
        <taxon>Viruses</taxon>
        <taxon>Duplodnaviria</taxon>
        <taxon>Heunggongvirae</taxon>
        <taxon>Uroviricota</taxon>
        <taxon>Caudoviricetes</taxon>
        <taxon>Herelleviridae</taxon>
        <taxon>Twortvirinae</taxon>
        <taxon>Silviavirus</taxon>
        <taxon>Silviavirus stau2</taxon>
    </lineage>
</organism>
<dbReference type="KEGG" id="vg:28802381"/>
<protein>
    <submittedName>
        <fullName evidence="1">Uncharacterized protein</fullName>
    </submittedName>
</protein>
<name>A0A0U1ZYP1_9CAUD</name>
<keyword evidence="2" id="KW-1185">Reference proteome</keyword>
<evidence type="ECO:0000313" key="1">
    <source>
        <dbReference type="EMBL" id="AKA61419.1"/>
    </source>
</evidence>
<reference evidence="1 2" key="1">
    <citation type="journal article" date="2016" name="Virus Genes">
        <title>Genomic analysis of Staphylococcus phage Stau2 isolated from medical specimen.</title>
        <authorList>
            <person name="Hsieh S.E."/>
            <person name="Tseng Y.H."/>
            <person name="Lo H.H."/>
            <person name="Chen S.T."/>
            <person name="Wu C.N."/>
        </authorList>
    </citation>
    <scope>NUCLEOTIDE SEQUENCE [LARGE SCALE GENOMIC DNA]</scope>
</reference>
<dbReference type="GeneID" id="28802381"/>
<dbReference type="EMBL" id="KP881332">
    <property type="protein sequence ID" value="AKA61419.1"/>
    <property type="molecule type" value="Genomic_DNA"/>
</dbReference>
<proteinExistence type="predicted"/>
<gene>
    <name evidence="1" type="ORF">Stau2_168</name>
</gene>
<dbReference type="RefSeq" id="YP_009275925.1">
    <property type="nucleotide sequence ID" value="NC_030933.1"/>
</dbReference>
<sequence>MITRNQLESTYKETKIMIELKVKVGTNKVKTKDVNKISEYLKDTYEKLDMEQSIDFQNRTPYLISDDGTFIAQYLEKANAVGFYKESIIQGKVKQLVHVTPADIEHTTWTIEEDDIVDVYNDELPVGDIIIYFSRSISSELSAYLLPHVSFREYIDGLGLQTLSCIPKIVYTGISKGRRENISFDVLCTVTGDLEFINRDGGWNNDTFTTAERKLQ</sequence>
<evidence type="ECO:0000313" key="2">
    <source>
        <dbReference type="Proteomes" id="UP000207597"/>
    </source>
</evidence>